<dbReference type="SMART" id="SM00337">
    <property type="entry name" value="BCL"/>
    <property type="match status" value="1"/>
</dbReference>
<dbReference type="PRINTS" id="PR01862">
    <property type="entry name" value="BCL2FAMILY"/>
</dbReference>
<dbReference type="CDD" id="cd06845">
    <property type="entry name" value="Bcl-2_like"/>
    <property type="match status" value="1"/>
</dbReference>
<dbReference type="GO" id="GO:0097192">
    <property type="term" value="P:extrinsic apoptotic signaling pathway in absence of ligand"/>
    <property type="evidence" value="ECO:0007669"/>
    <property type="project" value="TreeGrafter"/>
</dbReference>
<dbReference type="GO" id="GO:0008630">
    <property type="term" value="P:intrinsic apoptotic signaling pathway in response to DNA damage"/>
    <property type="evidence" value="ECO:0007669"/>
    <property type="project" value="TreeGrafter"/>
</dbReference>
<dbReference type="PROSITE" id="PS50062">
    <property type="entry name" value="BCL2_FAMILY"/>
    <property type="match status" value="1"/>
</dbReference>
<dbReference type="GO" id="GO:0005741">
    <property type="term" value="C:mitochondrial outer membrane"/>
    <property type="evidence" value="ECO:0007669"/>
    <property type="project" value="TreeGrafter"/>
</dbReference>
<feature type="region of interest" description="Disordered" evidence="3">
    <location>
        <begin position="171"/>
        <end position="190"/>
    </location>
</feature>
<dbReference type="GO" id="GO:0001836">
    <property type="term" value="P:release of cytochrome c from mitochondria"/>
    <property type="evidence" value="ECO:0007669"/>
    <property type="project" value="TreeGrafter"/>
</dbReference>
<accession>A0A8X6R2T3</accession>
<evidence type="ECO:0000313" key="5">
    <source>
        <dbReference type="EMBL" id="GFU45563.1"/>
    </source>
</evidence>
<evidence type="ECO:0000259" key="4">
    <source>
        <dbReference type="SMART" id="SM00337"/>
    </source>
</evidence>
<dbReference type="Gene3D" id="1.10.437.10">
    <property type="entry name" value="Blc2-like"/>
    <property type="match status" value="1"/>
</dbReference>
<sequence length="220" mass="24448">MMAPNLLVKAAFVRGDYDSANSVCVDEKSISTDFILQNAYSHLIKNGANFQAIRPTNYKEEQLIQDLLNIVDDFKLSFIGSIKVLTSDLEFAPNTLGTVLQGVANELFCEGITWSRIIALFVFVGELTLQCLANDYPRSIVDVIYECFCKLVKETLINWIVEHGGWEGVRSLSKKRDDSNPEITTPQSSDKGWAKSIFHSTVRIFGTLALLANSSGTNMP</sequence>
<evidence type="ECO:0000256" key="2">
    <source>
        <dbReference type="ARBA" id="ARBA00022703"/>
    </source>
</evidence>
<dbReference type="InterPro" id="IPR036834">
    <property type="entry name" value="Bcl-2-like_sf"/>
</dbReference>
<feature type="domain" description="Bcl-2 Bcl-2 homology region 1-3" evidence="4">
    <location>
        <begin position="67"/>
        <end position="166"/>
    </location>
</feature>
<feature type="compositionally biased region" description="Polar residues" evidence="3">
    <location>
        <begin position="181"/>
        <end position="190"/>
    </location>
</feature>
<dbReference type="InterPro" id="IPR046371">
    <property type="entry name" value="Bcl-2_BH1-3"/>
</dbReference>
<dbReference type="SUPFAM" id="SSF56854">
    <property type="entry name" value="Bcl-2 inhibitors of programmed cell death"/>
    <property type="match status" value="1"/>
</dbReference>
<dbReference type="Proteomes" id="UP000887013">
    <property type="component" value="Unassembled WGS sequence"/>
</dbReference>
<dbReference type="EMBL" id="BMAW01036742">
    <property type="protein sequence ID" value="GFU45563.1"/>
    <property type="molecule type" value="Genomic_DNA"/>
</dbReference>
<dbReference type="PANTHER" id="PTHR11256">
    <property type="entry name" value="BCL-2 RELATED"/>
    <property type="match status" value="1"/>
</dbReference>
<dbReference type="Pfam" id="PF00452">
    <property type="entry name" value="Bcl-2"/>
    <property type="match status" value="1"/>
</dbReference>
<dbReference type="OrthoDB" id="6021377at2759"/>
<dbReference type="AlphaFoldDB" id="A0A8X6R2T3"/>
<keyword evidence="2" id="KW-0053">Apoptosis</keyword>
<dbReference type="GO" id="GO:0051400">
    <property type="term" value="F:BH domain binding"/>
    <property type="evidence" value="ECO:0007669"/>
    <property type="project" value="TreeGrafter"/>
</dbReference>
<reference evidence="5" key="1">
    <citation type="submission" date="2020-08" db="EMBL/GenBank/DDBJ databases">
        <title>Multicomponent nature underlies the extraordinary mechanical properties of spider dragline silk.</title>
        <authorList>
            <person name="Kono N."/>
            <person name="Nakamura H."/>
            <person name="Mori M."/>
            <person name="Yoshida Y."/>
            <person name="Ohtoshi R."/>
            <person name="Malay A.D."/>
            <person name="Moran D.A.P."/>
            <person name="Tomita M."/>
            <person name="Numata K."/>
            <person name="Arakawa K."/>
        </authorList>
    </citation>
    <scope>NUCLEOTIDE SEQUENCE</scope>
</reference>
<dbReference type="GO" id="GO:0042981">
    <property type="term" value="P:regulation of apoptotic process"/>
    <property type="evidence" value="ECO:0007669"/>
    <property type="project" value="InterPro"/>
</dbReference>
<dbReference type="InterPro" id="IPR026298">
    <property type="entry name" value="Bcl-2_fam"/>
</dbReference>
<comment type="caution">
    <text evidence="5">The sequence shown here is derived from an EMBL/GenBank/DDBJ whole genome shotgun (WGS) entry which is preliminary data.</text>
</comment>
<proteinExistence type="inferred from homology"/>
<keyword evidence="6" id="KW-1185">Reference proteome</keyword>
<evidence type="ECO:0000256" key="3">
    <source>
        <dbReference type="SAM" id="MobiDB-lite"/>
    </source>
</evidence>
<name>A0A8X6R2T3_NEPPI</name>
<evidence type="ECO:0000256" key="1">
    <source>
        <dbReference type="ARBA" id="ARBA00009458"/>
    </source>
</evidence>
<gene>
    <name evidence="5" type="primary">X975_14728</name>
    <name evidence="5" type="ORF">NPIL_524181</name>
</gene>
<protein>
    <submittedName>
        <fullName evidence="5">Apoptosis regulator BAX</fullName>
    </submittedName>
</protein>
<dbReference type="InterPro" id="IPR002475">
    <property type="entry name" value="Bcl2-like"/>
</dbReference>
<comment type="similarity">
    <text evidence="1">Belongs to the Bcl-2 family.</text>
</comment>
<organism evidence="5 6">
    <name type="scientific">Nephila pilipes</name>
    <name type="common">Giant wood spider</name>
    <name type="synonym">Nephila maculata</name>
    <dbReference type="NCBI Taxonomy" id="299642"/>
    <lineage>
        <taxon>Eukaryota</taxon>
        <taxon>Metazoa</taxon>
        <taxon>Ecdysozoa</taxon>
        <taxon>Arthropoda</taxon>
        <taxon>Chelicerata</taxon>
        <taxon>Arachnida</taxon>
        <taxon>Araneae</taxon>
        <taxon>Araneomorphae</taxon>
        <taxon>Entelegynae</taxon>
        <taxon>Araneoidea</taxon>
        <taxon>Nephilidae</taxon>
        <taxon>Nephila</taxon>
    </lineage>
</organism>
<evidence type="ECO:0000313" key="6">
    <source>
        <dbReference type="Proteomes" id="UP000887013"/>
    </source>
</evidence>